<accession>A0A2S9GX26</accession>
<dbReference type="Proteomes" id="UP000237839">
    <property type="component" value="Unassembled WGS sequence"/>
</dbReference>
<dbReference type="OrthoDB" id="9342495at2"/>
<keyword evidence="1" id="KW-1133">Transmembrane helix</keyword>
<feature type="transmembrane region" description="Helical" evidence="1">
    <location>
        <begin position="194"/>
        <end position="215"/>
    </location>
</feature>
<feature type="transmembrane region" description="Helical" evidence="1">
    <location>
        <begin position="254"/>
        <end position="271"/>
    </location>
</feature>
<evidence type="ECO:0000313" key="3">
    <source>
        <dbReference type="Proteomes" id="UP000237839"/>
    </source>
</evidence>
<reference evidence="2 3" key="1">
    <citation type="submission" date="2018-02" db="EMBL/GenBank/DDBJ databases">
        <title>Solimicrobium silvestre gen. nov., sp. nov., isolated from alpine forest soil.</title>
        <authorList>
            <person name="Margesin R."/>
            <person name="Albuquerque L."/>
            <person name="Zhang D.-C."/>
            <person name="Froufe H.J.C."/>
            <person name="Severino R."/>
            <person name="Roxo I."/>
            <person name="Egas C."/>
            <person name="Da Costa M.S."/>
        </authorList>
    </citation>
    <scope>NUCLEOTIDE SEQUENCE [LARGE SCALE GENOMIC DNA]</scope>
    <source>
        <strain evidence="2 3">S20-91</strain>
    </source>
</reference>
<feature type="transmembrane region" description="Helical" evidence="1">
    <location>
        <begin position="350"/>
        <end position="375"/>
    </location>
</feature>
<dbReference type="Pfam" id="PF02667">
    <property type="entry name" value="SCFA_trans"/>
    <property type="match status" value="1"/>
</dbReference>
<feature type="transmembrane region" description="Helical" evidence="1">
    <location>
        <begin position="318"/>
        <end position="338"/>
    </location>
</feature>
<keyword evidence="1" id="KW-0812">Transmembrane</keyword>
<comment type="caution">
    <text evidence="2">The sequence shown here is derived from an EMBL/GenBank/DDBJ whole genome shotgun (WGS) entry which is preliminary data.</text>
</comment>
<evidence type="ECO:0000256" key="1">
    <source>
        <dbReference type="SAM" id="Phobius"/>
    </source>
</evidence>
<dbReference type="GO" id="GO:0005886">
    <property type="term" value="C:plasma membrane"/>
    <property type="evidence" value="ECO:0007669"/>
    <property type="project" value="TreeGrafter"/>
</dbReference>
<sequence length="470" mass="50608">MATIFSNALEHTAQAVTSWAEKWFPDAYIFAALAVVVVAAGAWFMGAPLTQIGIAFGDGYWSLIPFTMQMAMVAISGYVLAVSPPAAALIARLAKLPRSGRSAVAFVAMVSIIASFISWAISLIFAGLLVRALARRTDLRMDYRAAGAAAYLGLGATWALGLSSSAAQLQTNPASLPPTLLAITGVLPFSQTIFLPQSMLLALIIMLVSICIAYFSAPRDANASTADDLAVNLDDTPETTDIDRPGDWLERSPLLTLLIVALGALWIWHEFSSKNPLIAITNLNTYNFVLLLFGMLCNWRPQRFLRAVTQSVPSTAGVLIQFPLYGGIAFILTKAGAADGHTLSHYLAQFFVTISTHSSFPGVIGIYSAILGFFVPSGGGKWIIEAPYVMQAAIDLKVHLGWAVTVYNAAEALPNLINPFWMLPLLGILRLKARDIVGYTFVQFIVHVPLVIFLLWALAGTLSYLPPAMP</sequence>
<dbReference type="EMBL" id="PUGF01000014">
    <property type="protein sequence ID" value="PRC92277.1"/>
    <property type="molecule type" value="Genomic_DNA"/>
</dbReference>
<keyword evidence="1" id="KW-0472">Membrane</keyword>
<organism evidence="2 3">
    <name type="scientific">Solimicrobium silvestre</name>
    <dbReference type="NCBI Taxonomy" id="2099400"/>
    <lineage>
        <taxon>Bacteria</taxon>
        <taxon>Pseudomonadati</taxon>
        <taxon>Pseudomonadota</taxon>
        <taxon>Betaproteobacteria</taxon>
        <taxon>Burkholderiales</taxon>
        <taxon>Oxalobacteraceae</taxon>
        <taxon>Solimicrobium</taxon>
    </lineage>
</organism>
<dbReference type="RefSeq" id="WP_105532688.1">
    <property type="nucleotide sequence ID" value="NZ_PUGF01000014.1"/>
</dbReference>
<feature type="transmembrane region" description="Helical" evidence="1">
    <location>
        <begin position="59"/>
        <end position="83"/>
    </location>
</feature>
<feature type="transmembrane region" description="Helical" evidence="1">
    <location>
        <begin position="436"/>
        <end position="459"/>
    </location>
</feature>
<feature type="transmembrane region" description="Helical" evidence="1">
    <location>
        <begin position="145"/>
        <end position="167"/>
    </location>
</feature>
<dbReference type="PANTHER" id="PTHR41983">
    <property type="entry name" value="SHORT-CHAIN FATTY ACID TRANSPORTER-RELATED"/>
    <property type="match status" value="1"/>
</dbReference>
<proteinExistence type="predicted"/>
<dbReference type="PANTHER" id="PTHR41983:SF2">
    <property type="entry name" value="SHORT-CHAIN FATTY ACID TRANSPORTER-RELATED"/>
    <property type="match status" value="1"/>
</dbReference>
<dbReference type="AlphaFoldDB" id="A0A2S9GX26"/>
<gene>
    <name evidence="2" type="ORF">S2091_2936</name>
</gene>
<feature type="transmembrane region" description="Helical" evidence="1">
    <location>
        <begin position="277"/>
        <end position="297"/>
    </location>
</feature>
<keyword evidence="3" id="KW-1185">Reference proteome</keyword>
<name>A0A2S9GX26_9BURK</name>
<feature type="transmembrane region" description="Helical" evidence="1">
    <location>
        <begin position="27"/>
        <end position="47"/>
    </location>
</feature>
<evidence type="ECO:0000313" key="2">
    <source>
        <dbReference type="EMBL" id="PRC92277.1"/>
    </source>
</evidence>
<dbReference type="InterPro" id="IPR006160">
    <property type="entry name" value="SCFA_transpt_AtoE"/>
</dbReference>
<feature type="transmembrane region" description="Helical" evidence="1">
    <location>
        <begin position="103"/>
        <end position="133"/>
    </location>
</feature>
<protein>
    <submittedName>
        <fullName evidence="2">Short chain fatty acids transporter</fullName>
    </submittedName>
</protein>